<protein>
    <submittedName>
        <fullName evidence="2">Uncharacterized protein</fullName>
    </submittedName>
</protein>
<organism evidence="2 3">
    <name type="scientific">Mytilus coruscus</name>
    <name type="common">Sea mussel</name>
    <dbReference type="NCBI Taxonomy" id="42192"/>
    <lineage>
        <taxon>Eukaryota</taxon>
        <taxon>Metazoa</taxon>
        <taxon>Spiralia</taxon>
        <taxon>Lophotrochozoa</taxon>
        <taxon>Mollusca</taxon>
        <taxon>Bivalvia</taxon>
        <taxon>Autobranchia</taxon>
        <taxon>Pteriomorphia</taxon>
        <taxon>Mytilida</taxon>
        <taxon>Mytiloidea</taxon>
        <taxon>Mytilidae</taxon>
        <taxon>Mytilinae</taxon>
        <taxon>Mytilus</taxon>
    </lineage>
</organism>
<reference evidence="2 3" key="1">
    <citation type="submission" date="2020-06" db="EMBL/GenBank/DDBJ databases">
        <authorList>
            <person name="Li R."/>
            <person name="Bekaert M."/>
        </authorList>
    </citation>
    <scope>NUCLEOTIDE SEQUENCE [LARGE SCALE GENOMIC DNA]</scope>
    <source>
        <strain evidence="3">wild</strain>
    </source>
</reference>
<proteinExistence type="predicted"/>
<keyword evidence="1" id="KW-0175">Coiled coil</keyword>
<evidence type="ECO:0000313" key="2">
    <source>
        <dbReference type="EMBL" id="CAC5418656.1"/>
    </source>
</evidence>
<dbReference type="SUPFAM" id="SSF75011">
    <property type="entry name" value="3-carboxy-cis,cis-mucoante lactonizing enzyme"/>
    <property type="match status" value="1"/>
</dbReference>
<evidence type="ECO:0000313" key="3">
    <source>
        <dbReference type="Proteomes" id="UP000507470"/>
    </source>
</evidence>
<dbReference type="Gene3D" id="2.130.10.10">
    <property type="entry name" value="YVTN repeat-like/Quinoprotein amine dehydrogenase"/>
    <property type="match status" value="1"/>
</dbReference>
<dbReference type="AlphaFoldDB" id="A0A6J8EFB6"/>
<dbReference type="Proteomes" id="UP000507470">
    <property type="component" value="Unassembled WGS sequence"/>
</dbReference>
<evidence type="ECO:0000256" key="1">
    <source>
        <dbReference type="SAM" id="Coils"/>
    </source>
</evidence>
<sequence length="255" mass="28967">MDRKKNLEKIKDQRQGFHHEIKHLRDKINTHLDKLEQQIISDLLSEERKIKTEIEIQLNKLSEKITIVQAQILFHTSIANKSFEDLLVTKIRQFKVPCKSGITGHTFSPNDDSVFVDFGQGNRLLIMDSTGSLRRKISLSSVQPFDVTTLDDRTVAGSTWRKKDMHVVDINSGTIKEHISGDFCGGLTCRGNTLVCCVRSNKIKAVDLRDNTVSFLISEVAIHRETYVTMSSSKLFVTHLTNNTVTCYNMNGDEE</sequence>
<name>A0A6J8EFB6_MYTCO</name>
<feature type="coiled-coil region" evidence="1">
    <location>
        <begin position="7"/>
        <end position="71"/>
    </location>
</feature>
<dbReference type="EMBL" id="CACVKT020008934">
    <property type="protein sequence ID" value="CAC5418656.1"/>
    <property type="molecule type" value="Genomic_DNA"/>
</dbReference>
<dbReference type="OrthoDB" id="10452326at2759"/>
<gene>
    <name evidence="2" type="ORF">MCOR_51079</name>
</gene>
<accession>A0A6J8EFB6</accession>
<keyword evidence="3" id="KW-1185">Reference proteome</keyword>
<dbReference type="InterPro" id="IPR015943">
    <property type="entry name" value="WD40/YVTN_repeat-like_dom_sf"/>
</dbReference>